<sequence>MALSDPLGDMLTRIRNGQQARKATVNAPASKLRENVLDVLQREGFIRGYSRANVRKGVDELVVELKYHEGSPAIRTIARVSRPGRRVYSKIKDLPKVYNGLGISILSTPRGVMSDAEARAANVGGEVLCKVF</sequence>
<dbReference type="GO" id="GO:0006412">
    <property type="term" value="P:translation"/>
    <property type="evidence" value="ECO:0007669"/>
    <property type="project" value="UniProtKB-UniRule"/>
</dbReference>
<dbReference type="PROSITE" id="PS00053">
    <property type="entry name" value="RIBOSOMAL_S8"/>
    <property type="match status" value="1"/>
</dbReference>
<evidence type="ECO:0000256" key="3">
    <source>
        <dbReference type="ARBA" id="ARBA00022884"/>
    </source>
</evidence>
<accession>A0A1G6WDE4</accession>
<dbReference type="GO" id="GO:0005840">
    <property type="term" value="C:ribosome"/>
    <property type="evidence" value="ECO:0007669"/>
    <property type="project" value="UniProtKB-KW"/>
</dbReference>
<name>A0A1G6WDE4_9PROT</name>
<dbReference type="Pfam" id="PF00410">
    <property type="entry name" value="Ribosomal_S8"/>
    <property type="match status" value="1"/>
</dbReference>
<dbReference type="NCBIfam" id="NF001109">
    <property type="entry name" value="PRK00136.1"/>
    <property type="match status" value="1"/>
</dbReference>
<evidence type="ECO:0000313" key="11">
    <source>
        <dbReference type="Proteomes" id="UP000199412"/>
    </source>
</evidence>
<reference evidence="10 11" key="1">
    <citation type="submission" date="2016-10" db="EMBL/GenBank/DDBJ databases">
        <authorList>
            <person name="de Groot N.N."/>
        </authorList>
    </citation>
    <scope>NUCLEOTIDE SEQUENCE [LARGE SCALE GENOMIC DNA]</scope>
    <source>
        <strain evidence="10 11">ATCC 700224</strain>
    </source>
</reference>
<evidence type="ECO:0000256" key="8">
    <source>
        <dbReference type="HAMAP-Rule" id="MF_01302"/>
    </source>
</evidence>
<evidence type="ECO:0000256" key="5">
    <source>
        <dbReference type="ARBA" id="ARBA00023274"/>
    </source>
</evidence>
<dbReference type="InterPro" id="IPR035987">
    <property type="entry name" value="Ribosomal_uS8_sf"/>
</dbReference>
<comment type="similarity">
    <text evidence="1 8 9">Belongs to the universal ribosomal protein uS8 family.</text>
</comment>
<proteinExistence type="inferred from homology"/>
<evidence type="ECO:0000256" key="7">
    <source>
        <dbReference type="ARBA" id="ARBA00046740"/>
    </source>
</evidence>
<dbReference type="SUPFAM" id="SSF56047">
    <property type="entry name" value="Ribosomal protein S8"/>
    <property type="match status" value="1"/>
</dbReference>
<dbReference type="GO" id="GO:0005737">
    <property type="term" value="C:cytoplasm"/>
    <property type="evidence" value="ECO:0007669"/>
    <property type="project" value="UniProtKB-ARBA"/>
</dbReference>
<dbReference type="AlphaFoldDB" id="A0A1G6WDE4"/>
<dbReference type="RefSeq" id="WP_092780554.1">
    <property type="nucleotide sequence ID" value="NZ_FNAP01000001.1"/>
</dbReference>
<dbReference type="EMBL" id="FNAP01000001">
    <property type="protein sequence ID" value="SDD63861.1"/>
    <property type="molecule type" value="Genomic_DNA"/>
</dbReference>
<dbReference type="Gene3D" id="3.30.1370.30">
    <property type="match status" value="1"/>
</dbReference>
<dbReference type="Proteomes" id="UP000199412">
    <property type="component" value="Unassembled WGS sequence"/>
</dbReference>
<organism evidence="10 11">
    <name type="scientific">Rhodospira trueperi</name>
    <dbReference type="NCBI Taxonomy" id="69960"/>
    <lineage>
        <taxon>Bacteria</taxon>
        <taxon>Pseudomonadati</taxon>
        <taxon>Pseudomonadota</taxon>
        <taxon>Alphaproteobacteria</taxon>
        <taxon>Rhodospirillales</taxon>
        <taxon>Rhodospirillaceae</taxon>
        <taxon>Rhodospira</taxon>
    </lineage>
</organism>
<keyword evidence="4 8" id="KW-0689">Ribosomal protein</keyword>
<dbReference type="FunFam" id="3.30.1370.30:FF:000002">
    <property type="entry name" value="30S ribosomal protein S8"/>
    <property type="match status" value="1"/>
</dbReference>
<dbReference type="InterPro" id="IPR000630">
    <property type="entry name" value="Ribosomal_uS8"/>
</dbReference>
<dbReference type="HAMAP" id="MF_01302_B">
    <property type="entry name" value="Ribosomal_uS8_B"/>
    <property type="match status" value="1"/>
</dbReference>
<evidence type="ECO:0000256" key="2">
    <source>
        <dbReference type="ARBA" id="ARBA00022730"/>
    </source>
</evidence>
<protein>
    <recommendedName>
        <fullName evidence="6 8">Small ribosomal subunit protein uS8</fullName>
    </recommendedName>
</protein>
<evidence type="ECO:0000256" key="6">
    <source>
        <dbReference type="ARBA" id="ARBA00035258"/>
    </source>
</evidence>
<evidence type="ECO:0000256" key="4">
    <source>
        <dbReference type="ARBA" id="ARBA00022980"/>
    </source>
</evidence>
<comment type="subunit">
    <text evidence="7 8">Part of the 30S ribosomal subunit. Contacts proteins S5 and S12.</text>
</comment>
<keyword evidence="5 8" id="KW-0687">Ribonucleoprotein</keyword>
<dbReference type="FunFam" id="3.30.1490.10:FF:000001">
    <property type="entry name" value="30S ribosomal protein S8"/>
    <property type="match status" value="1"/>
</dbReference>
<dbReference type="PANTHER" id="PTHR11758">
    <property type="entry name" value="40S RIBOSOMAL PROTEIN S15A"/>
    <property type="match status" value="1"/>
</dbReference>
<evidence type="ECO:0000256" key="9">
    <source>
        <dbReference type="RuleBase" id="RU003660"/>
    </source>
</evidence>
<dbReference type="Gene3D" id="3.30.1490.10">
    <property type="match status" value="1"/>
</dbReference>
<dbReference type="GO" id="GO:0019843">
    <property type="term" value="F:rRNA binding"/>
    <property type="evidence" value="ECO:0007669"/>
    <property type="project" value="UniProtKB-UniRule"/>
</dbReference>
<evidence type="ECO:0000313" key="10">
    <source>
        <dbReference type="EMBL" id="SDD63861.1"/>
    </source>
</evidence>
<keyword evidence="11" id="KW-1185">Reference proteome</keyword>
<keyword evidence="2 8" id="KW-0699">rRNA-binding</keyword>
<gene>
    <name evidence="8" type="primary">rpsH</name>
    <name evidence="10" type="ORF">SAMN05421720_101116</name>
</gene>
<dbReference type="STRING" id="69960.SAMN05421720_101116"/>
<comment type="function">
    <text evidence="8">One of the primary rRNA binding proteins, it binds directly to 16S rRNA central domain where it helps coordinate assembly of the platform of the 30S subunit.</text>
</comment>
<dbReference type="InterPro" id="IPR047863">
    <property type="entry name" value="Ribosomal_uS8_CS"/>
</dbReference>
<dbReference type="GO" id="GO:1990904">
    <property type="term" value="C:ribonucleoprotein complex"/>
    <property type="evidence" value="ECO:0007669"/>
    <property type="project" value="UniProtKB-KW"/>
</dbReference>
<dbReference type="OrthoDB" id="9802617at2"/>
<dbReference type="GO" id="GO:0003735">
    <property type="term" value="F:structural constituent of ribosome"/>
    <property type="evidence" value="ECO:0007669"/>
    <property type="project" value="InterPro"/>
</dbReference>
<evidence type="ECO:0000256" key="1">
    <source>
        <dbReference type="ARBA" id="ARBA00006471"/>
    </source>
</evidence>
<keyword evidence="3 8" id="KW-0694">RNA-binding</keyword>